<dbReference type="Gene3D" id="3.40.50.12780">
    <property type="entry name" value="N-terminal domain of ligase-like"/>
    <property type="match status" value="1"/>
</dbReference>
<evidence type="ECO:0000259" key="6">
    <source>
        <dbReference type="Pfam" id="PF00501"/>
    </source>
</evidence>
<evidence type="ECO:0000256" key="4">
    <source>
        <dbReference type="ARBA" id="ARBA00022840"/>
    </source>
</evidence>
<dbReference type="InterPro" id="IPR042099">
    <property type="entry name" value="ANL_N_sf"/>
</dbReference>
<dbReference type="SUPFAM" id="SSF56801">
    <property type="entry name" value="Acetyl-CoA synthetase-like"/>
    <property type="match status" value="1"/>
</dbReference>
<evidence type="ECO:0000313" key="8">
    <source>
        <dbReference type="Proteomes" id="UP000660262"/>
    </source>
</evidence>
<evidence type="ECO:0000256" key="1">
    <source>
        <dbReference type="ARBA" id="ARBA00006432"/>
    </source>
</evidence>
<feature type="domain" description="AMP-dependent synthetase/ligase" evidence="6">
    <location>
        <begin position="106"/>
        <end position="529"/>
    </location>
</feature>
<keyword evidence="8" id="KW-1185">Reference proteome</keyword>
<dbReference type="InterPro" id="IPR020845">
    <property type="entry name" value="AMP-binding_CS"/>
</dbReference>
<dbReference type="GO" id="GO:0016020">
    <property type="term" value="C:membrane"/>
    <property type="evidence" value="ECO:0007669"/>
    <property type="project" value="TreeGrafter"/>
</dbReference>
<protein>
    <submittedName>
        <fullName evidence="7">AMP-binding enzyme</fullName>
    </submittedName>
</protein>
<dbReference type="EMBL" id="BNJQ01000002">
    <property type="protein sequence ID" value="GHP01869.1"/>
    <property type="molecule type" value="Genomic_DNA"/>
</dbReference>
<gene>
    <name evidence="7" type="ORF">PPROV_000062600</name>
</gene>
<keyword evidence="2" id="KW-0436">Ligase</keyword>
<proteinExistence type="inferred from homology"/>
<dbReference type="AlphaFoldDB" id="A0A830H8L5"/>
<name>A0A830H8L5_9CHLO</name>
<dbReference type="GO" id="GO:0004467">
    <property type="term" value="F:long-chain fatty acid-CoA ligase activity"/>
    <property type="evidence" value="ECO:0007669"/>
    <property type="project" value="UniProtKB-EC"/>
</dbReference>
<dbReference type="Pfam" id="PF00501">
    <property type="entry name" value="AMP-binding"/>
    <property type="match status" value="1"/>
</dbReference>
<dbReference type="InterPro" id="IPR000873">
    <property type="entry name" value="AMP-dep_synth/lig_dom"/>
</dbReference>
<comment type="catalytic activity">
    <reaction evidence="5">
        <text>a long-chain fatty acid + ATP + CoA = a long-chain fatty acyl-CoA + AMP + diphosphate</text>
        <dbReference type="Rhea" id="RHEA:15421"/>
        <dbReference type="ChEBI" id="CHEBI:30616"/>
        <dbReference type="ChEBI" id="CHEBI:33019"/>
        <dbReference type="ChEBI" id="CHEBI:57287"/>
        <dbReference type="ChEBI" id="CHEBI:57560"/>
        <dbReference type="ChEBI" id="CHEBI:83139"/>
        <dbReference type="ChEBI" id="CHEBI:456215"/>
        <dbReference type="EC" id="6.2.1.3"/>
    </reaction>
</comment>
<dbReference type="Proteomes" id="UP000660262">
    <property type="component" value="Unassembled WGS sequence"/>
</dbReference>
<organism evidence="7 8">
    <name type="scientific">Pycnococcus provasolii</name>
    <dbReference type="NCBI Taxonomy" id="41880"/>
    <lineage>
        <taxon>Eukaryota</taxon>
        <taxon>Viridiplantae</taxon>
        <taxon>Chlorophyta</taxon>
        <taxon>Pseudoscourfieldiophyceae</taxon>
        <taxon>Pseudoscourfieldiales</taxon>
        <taxon>Pycnococcaceae</taxon>
        <taxon>Pycnococcus</taxon>
    </lineage>
</organism>
<dbReference type="GO" id="GO:0005524">
    <property type="term" value="F:ATP binding"/>
    <property type="evidence" value="ECO:0007669"/>
    <property type="project" value="UniProtKB-KW"/>
</dbReference>
<accession>A0A830H8L5</accession>
<comment type="similarity">
    <text evidence="1">Belongs to the ATP-dependent AMP-binding enzyme family.</text>
</comment>
<evidence type="ECO:0000256" key="5">
    <source>
        <dbReference type="ARBA" id="ARBA00036813"/>
    </source>
</evidence>
<keyword evidence="3" id="KW-0547">Nucleotide-binding</keyword>
<keyword evidence="4" id="KW-0067">ATP-binding</keyword>
<dbReference type="PANTHER" id="PTHR43272:SF83">
    <property type="entry name" value="ACYL-COA SYNTHETASE LONG-CHAIN, ISOFORM J"/>
    <property type="match status" value="1"/>
</dbReference>
<reference evidence="7" key="1">
    <citation type="submission" date="2020-10" db="EMBL/GenBank/DDBJ databases">
        <title>Unveiling of a novel bifunctional photoreceptor, Dualchrome1, isolated from a cosmopolitan green alga.</title>
        <authorList>
            <person name="Suzuki S."/>
            <person name="Kawachi M."/>
        </authorList>
    </citation>
    <scope>NUCLEOTIDE SEQUENCE</scope>
    <source>
        <strain evidence="7">NIES 2893</strain>
    </source>
</reference>
<comment type="caution">
    <text evidence="7">The sequence shown here is derived from an EMBL/GenBank/DDBJ whole genome shotgun (WGS) entry which is preliminary data.</text>
</comment>
<dbReference type="OrthoDB" id="1700726at2759"/>
<sequence length="722" mass="76481">MAASTAALGVGAVISGCALYGKLVPPATPFGTYDGEYLAASSLPGDIFAPTSGSVVAKPRGYEACETVNDLRAEVARRFHTRPCLGTRELIEAGSDEKGFEKLTLGAYTYITYAEFESSAKAFASGLCSLTGVVARDIVTVYAETKAEWMLALHGCMAANLQVATVYATLGAEGASFAINQTDSKVCVADSKLLKTLLTVSEECKQLKYVVTIGNVQANLLADAKAKGLTVLSTAEVIKAGMGKNVSTTPAKPSDIAVIMYTSGTTGAPKGVLISHANILAGVAGLTETAMSGKLTSDSEIVYLAYLPLAHIMELALEHVMLCLGAALAYGSPGTLTDSAPKIKNCIGDAREARPTVLVCAPAVLDKIRSAVTSKITKSSKTKQLLFKLAYNTAIKRRTKNIKRGFVGSPPFWNKLVFSKMQALLGGRVQWIASGSAPLDPDTQAFVECCFNLPIVQGYALTETCCGGCGVSAGDATPGTVGGPMACCMYKLEDWEEGGYKKKDKDDPSINAMRGEVHIGGPSVTMGYFIPSTPPRNDMEAKNIEELKGKNSNDFYTDANGTRWFKTGDIGAVDNVQKRLAIVDRKKDLVKLRHGEYVALSKVEGVLQGAAAIDQVLCVGKGTMTTLCAVIVPSKDHMVANGANTEAEEEALCKEAKYAEAFGVIVKDAAKKRGLSKTETPSVIVLSPHPWTVENDLLTAAQKKKRPQILASVQDLVDAKYK</sequence>
<evidence type="ECO:0000256" key="3">
    <source>
        <dbReference type="ARBA" id="ARBA00022741"/>
    </source>
</evidence>
<dbReference type="PANTHER" id="PTHR43272">
    <property type="entry name" value="LONG-CHAIN-FATTY-ACID--COA LIGASE"/>
    <property type="match status" value="1"/>
</dbReference>
<evidence type="ECO:0000313" key="7">
    <source>
        <dbReference type="EMBL" id="GHP01869.1"/>
    </source>
</evidence>
<dbReference type="GO" id="GO:0005783">
    <property type="term" value="C:endoplasmic reticulum"/>
    <property type="evidence" value="ECO:0007669"/>
    <property type="project" value="TreeGrafter"/>
</dbReference>
<evidence type="ECO:0000256" key="2">
    <source>
        <dbReference type="ARBA" id="ARBA00022598"/>
    </source>
</evidence>
<dbReference type="PROSITE" id="PS00455">
    <property type="entry name" value="AMP_BINDING"/>
    <property type="match status" value="1"/>
</dbReference>